<comment type="caution">
    <text evidence="2">The sequence shown here is derived from an EMBL/GenBank/DDBJ whole genome shotgun (WGS) entry which is preliminary data.</text>
</comment>
<protein>
    <submittedName>
        <fullName evidence="2">Uncharacterized protein</fullName>
    </submittedName>
</protein>
<feature type="region of interest" description="Disordered" evidence="1">
    <location>
        <begin position="209"/>
        <end position="270"/>
    </location>
</feature>
<feature type="compositionally biased region" description="Polar residues" evidence="1">
    <location>
        <begin position="74"/>
        <end position="98"/>
    </location>
</feature>
<sequence>MDTHRTVYPYEKVGYSPPQAGPKYGLDEEGEPAEPPPPSYDDPSHFASPVAYPTHYPPPSSGLSDDQGLPHDFQSASPFSPGTPYNSQGVPSTTQNMPYPNRDVLYGNPDGQPGSQSALYVDRGASYRRIAYDNHGGPSMSREYWQRSQGMVHDNQDSPYTIQGMPFTSQGIQSTSHEQRHATYGVPHADQSDYLHRAASIAESTVSCYAPAPPSSVSSSDTSSMIGSRSIYSRSDTGSTTTLESVKSRTPVARSASMRSSPLIDSPPSSLQRSIPRNLSYAPFPPSALLAHSANLEDGFPILPPPSSVVPHPFVSHDVNERDWARFLSDVQSVETLAPVNRIVAGAAPMAVNFGIVGGASSGLYGSLQEPTCSTQDT</sequence>
<dbReference type="STRING" id="5627.A0A1C7LMD8"/>
<dbReference type="AlphaFoldDB" id="A0A1C7LMD8"/>
<organism evidence="2 3">
    <name type="scientific">Grifola frondosa</name>
    <name type="common">Maitake</name>
    <name type="synonym">Polyporus frondosus</name>
    <dbReference type="NCBI Taxonomy" id="5627"/>
    <lineage>
        <taxon>Eukaryota</taxon>
        <taxon>Fungi</taxon>
        <taxon>Dikarya</taxon>
        <taxon>Basidiomycota</taxon>
        <taxon>Agaricomycotina</taxon>
        <taxon>Agaricomycetes</taxon>
        <taxon>Polyporales</taxon>
        <taxon>Grifolaceae</taxon>
        <taxon>Grifola</taxon>
    </lineage>
</organism>
<dbReference type="Pfam" id="PF15496">
    <property type="entry name" value="DUF4646"/>
    <property type="match status" value="1"/>
</dbReference>
<feature type="region of interest" description="Disordered" evidence="1">
    <location>
        <begin position="1"/>
        <end position="118"/>
    </location>
</feature>
<proteinExistence type="predicted"/>
<reference evidence="2 3" key="1">
    <citation type="submission" date="2016-03" db="EMBL/GenBank/DDBJ databases">
        <title>Whole genome sequencing of Grifola frondosa 9006-11.</title>
        <authorList>
            <person name="Min B."/>
            <person name="Park H."/>
            <person name="Kim J.-G."/>
            <person name="Cho H."/>
            <person name="Oh Y.-L."/>
            <person name="Kong W.-S."/>
            <person name="Choi I.-G."/>
        </authorList>
    </citation>
    <scope>NUCLEOTIDE SEQUENCE [LARGE SCALE GENOMIC DNA]</scope>
    <source>
        <strain evidence="2 3">9006-11</strain>
    </source>
</reference>
<feature type="compositionally biased region" description="Polar residues" evidence="1">
    <location>
        <begin position="231"/>
        <end position="245"/>
    </location>
</feature>
<evidence type="ECO:0000313" key="2">
    <source>
        <dbReference type="EMBL" id="OBZ65932.1"/>
    </source>
</evidence>
<dbReference type="OrthoDB" id="5314275at2759"/>
<name>A0A1C7LMD8_GRIFR</name>
<keyword evidence="3" id="KW-1185">Reference proteome</keyword>
<evidence type="ECO:0000256" key="1">
    <source>
        <dbReference type="SAM" id="MobiDB-lite"/>
    </source>
</evidence>
<dbReference type="EMBL" id="LUGG01000038">
    <property type="protein sequence ID" value="OBZ65932.1"/>
    <property type="molecule type" value="Genomic_DNA"/>
</dbReference>
<gene>
    <name evidence="2" type="ORF">A0H81_14064</name>
</gene>
<feature type="compositionally biased region" description="Low complexity" evidence="1">
    <location>
        <begin position="215"/>
        <end position="230"/>
    </location>
</feature>
<accession>A0A1C7LMD8</accession>
<feature type="compositionally biased region" description="Low complexity" evidence="1">
    <location>
        <begin position="260"/>
        <end position="270"/>
    </location>
</feature>
<dbReference type="InterPro" id="IPR028018">
    <property type="entry name" value="DUF4646"/>
</dbReference>
<evidence type="ECO:0000313" key="3">
    <source>
        <dbReference type="Proteomes" id="UP000092993"/>
    </source>
</evidence>
<dbReference type="Proteomes" id="UP000092993">
    <property type="component" value="Unassembled WGS sequence"/>
</dbReference>